<dbReference type="Gene3D" id="3.55.40.10">
    <property type="entry name" value="minor pseudopilin epsh domain"/>
    <property type="match status" value="1"/>
</dbReference>
<dbReference type="EMBL" id="AMCZ02000023">
    <property type="protein sequence ID" value="EWC40212.1"/>
    <property type="molecule type" value="Genomic_DNA"/>
</dbReference>
<sequence>MPNQNQGFTLIELLLTLVVLAIVLAIAIPSFSTTLDSVRQRTQVNQLLADLNFARSRAITSRRPVSICAGASGCDGIKDWSGQVFIFDDIDGDGTFNEDDDVPLRVTSVAANHAWRWRNFRQQRHMTFKPDGTTHSLNGSFILCRQEVALRKIVINVTGRSRLTAPTAEDLCT</sequence>
<keyword evidence="6 11" id="KW-0812">Transmembrane</keyword>
<feature type="transmembrane region" description="Helical" evidence="11">
    <location>
        <begin position="6"/>
        <end position="31"/>
    </location>
</feature>
<gene>
    <name evidence="13" type="ORF">B597_015900</name>
</gene>
<dbReference type="InterPro" id="IPR022346">
    <property type="entry name" value="T2SS_GspH"/>
</dbReference>
<evidence type="ECO:0000259" key="12">
    <source>
        <dbReference type="Pfam" id="PF12019"/>
    </source>
</evidence>
<evidence type="ECO:0000256" key="9">
    <source>
        <dbReference type="ARBA" id="ARBA00025772"/>
    </source>
</evidence>
<keyword evidence="8 11" id="KW-0472">Membrane</keyword>
<organism evidence="13 14">
    <name type="scientific">Stutzerimonas stutzeri KOS6</name>
    <dbReference type="NCBI Taxonomy" id="1218352"/>
    <lineage>
        <taxon>Bacteria</taxon>
        <taxon>Pseudomonadati</taxon>
        <taxon>Pseudomonadota</taxon>
        <taxon>Gammaproteobacteria</taxon>
        <taxon>Pseudomonadales</taxon>
        <taxon>Pseudomonadaceae</taxon>
        <taxon>Stutzerimonas</taxon>
    </lineage>
</organism>
<protein>
    <recommendedName>
        <fullName evidence="2">Type II secretion system protein H</fullName>
    </recommendedName>
    <alternativeName>
        <fullName evidence="10">General secretion pathway protein H</fullName>
    </alternativeName>
</protein>
<dbReference type="InterPro" id="IPR012902">
    <property type="entry name" value="N_methyl_site"/>
</dbReference>
<evidence type="ECO:0000256" key="11">
    <source>
        <dbReference type="SAM" id="Phobius"/>
    </source>
</evidence>
<dbReference type="GO" id="GO:0005886">
    <property type="term" value="C:plasma membrane"/>
    <property type="evidence" value="ECO:0007669"/>
    <property type="project" value="UniProtKB-SubCell"/>
</dbReference>
<dbReference type="eggNOG" id="COG4970">
    <property type="taxonomic scope" value="Bacteria"/>
</dbReference>
<keyword evidence="3" id="KW-1003">Cell membrane</keyword>
<dbReference type="Pfam" id="PF12019">
    <property type="entry name" value="GspH"/>
    <property type="match status" value="1"/>
</dbReference>
<comment type="caution">
    <text evidence="13">The sequence shown here is derived from an EMBL/GenBank/DDBJ whole genome shotgun (WGS) entry which is preliminary data.</text>
</comment>
<dbReference type="HOGENOM" id="CLU_084761_4_0_6"/>
<evidence type="ECO:0000313" key="14">
    <source>
        <dbReference type="Proteomes" id="UP000026923"/>
    </source>
</evidence>
<evidence type="ECO:0000256" key="8">
    <source>
        <dbReference type="ARBA" id="ARBA00023136"/>
    </source>
</evidence>
<evidence type="ECO:0000256" key="7">
    <source>
        <dbReference type="ARBA" id="ARBA00022989"/>
    </source>
</evidence>
<evidence type="ECO:0000256" key="6">
    <source>
        <dbReference type="ARBA" id="ARBA00022692"/>
    </source>
</evidence>
<keyword evidence="4" id="KW-0488">Methylation</keyword>
<keyword evidence="5" id="KW-0997">Cell inner membrane</keyword>
<dbReference type="Proteomes" id="UP000026923">
    <property type="component" value="Unassembled WGS sequence"/>
</dbReference>
<proteinExistence type="inferred from homology"/>
<feature type="domain" description="General secretion pathway GspH" evidence="12">
    <location>
        <begin position="43"/>
        <end position="159"/>
    </location>
</feature>
<dbReference type="AlphaFoldDB" id="A0A061JKL8"/>
<evidence type="ECO:0000256" key="4">
    <source>
        <dbReference type="ARBA" id="ARBA00022481"/>
    </source>
</evidence>
<dbReference type="RefSeq" id="WP_003292383.1">
    <property type="nucleotide sequence ID" value="NZ_KK020677.1"/>
</dbReference>
<dbReference type="Pfam" id="PF07963">
    <property type="entry name" value="N_methyl"/>
    <property type="match status" value="1"/>
</dbReference>
<accession>A0A061JKL8</accession>
<keyword evidence="7 11" id="KW-1133">Transmembrane helix</keyword>
<dbReference type="GO" id="GO:0015628">
    <property type="term" value="P:protein secretion by the type II secretion system"/>
    <property type="evidence" value="ECO:0007669"/>
    <property type="project" value="InterPro"/>
</dbReference>
<evidence type="ECO:0000256" key="2">
    <source>
        <dbReference type="ARBA" id="ARBA00021549"/>
    </source>
</evidence>
<evidence type="ECO:0000313" key="13">
    <source>
        <dbReference type="EMBL" id="EWC40212.1"/>
    </source>
</evidence>
<name>A0A061JKL8_STUST</name>
<evidence type="ECO:0000256" key="10">
    <source>
        <dbReference type="ARBA" id="ARBA00030775"/>
    </source>
</evidence>
<evidence type="ECO:0000256" key="1">
    <source>
        <dbReference type="ARBA" id="ARBA00004377"/>
    </source>
</evidence>
<dbReference type="NCBIfam" id="TIGR02532">
    <property type="entry name" value="IV_pilin_GFxxxE"/>
    <property type="match status" value="1"/>
</dbReference>
<dbReference type="GO" id="GO:0015627">
    <property type="term" value="C:type II protein secretion system complex"/>
    <property type="evidence" value="ECO:0007669"/>
    <property type="project" value="InterPro"/>
</dbReference>
<evidence type="ECO:0000256" key="3">
    <source>
        <dbReference type="ARBA" id="ARBA00022475"/>
    </source>
</evidence>
<comment type="similarity">
    <text evidence="9">Belongs to the GSP H family.</text>
</comment>
<dbReference type="SUPFAM" id="SSF54523">
    <property type="entry name" value="Pili subunits"/>
    <property type="match status" value="1"/>
</dbReference>
<dbReference type="InterPro" id="IPR045584">
    <property type="entry name" value="Pilin-like"/>
</dbReference>
<reference evidence="13 14" key="1">
    <citation type="journal article" date="2013" name="Genome Announc.">
        <title>Draft Genome of the Nitrogen-Fixing Bacterium Pseudomonas stutzeri Strain KOS6 Isolated from Industrial Hydrocarbon Sludge.</title>
        <authorList>
            <person name="Grigoryeva T.V."/>
            <person name="Laikov A.V."/>
            <person name="Naumova R.P."/>
            <person name="Manolov A.I."/>
            <person name="Larin A.K."/>
            <person name="Karpova I.Y."/>
            <person name="Semashko T.A."/>
            <person name="Alexeev D.G."/>
            <person name="Kostryukova E.S."/>
            <person name="Muller R."/>
            <person name="Govorun V.M."/>
        </authorList>
    </citation>
    <scope>NUCLEOTIDE SEQUENCE [LARGE SCALE GENOMIC DNA]</scope>
    <source>
        <strain evidence="13 14">KOS6</strain>
    </source>
</reference>
<dbReference type="PROSITE" id="PS00409">
    <property type="entry name" value="PROKAR_NTER_METHYL"/>
    <property type="match status" value="1"/>
</dbReference>
<evidence type="ECO:0000256" key="5">
    <source>
        <dbReference type="ARBA" id="ARBA00022519"/>
    </source>
</evidence>
<comment type="subcellular location">
    <subcellularLocation>
        <location evidence="1">Cell inner membrane</location>
        <topology evidence="1">Single-pass membrane protein</topology>
    </subcellularLocation>
</comment>